<dbReference type="EMBL" id="CP041659">
    <property type="protein sequence ID" value="QDP19933.1"/>
    <property type="molecule type" value="Genomic_DNA"/>
</dbReference>
<dbReference type="GO" id="GO:0003677">
    <property type="term" value="F:DNA binding"/>
    <property type="evidence" value="ECO:0007669"/>
    <property type="project" value="UniProtKB-KW"/>
</dbReference>
<evidence type="ECO:0000313" key="6">
    <source>
        <dbReference type="Proteomes" id="UP000321857"/>
    </source>
</evidence>
<dbReference type="InterPro" id="IPR036388">
    <property type="entry name" value="WH-like_DNA-bd_sf"/>
</dbReference>
<dbReference type="InterPro" id="IPR012318">
    <property type="entry name" value="HTH_CRP"/>
</dbReference>
<dbReference type="KEGG" id="sxa:FMM02_08175"/>
<dbReference type="Pfam" id="PF13545">
    <property type="entry name" value="HTH_Crp_2"/>
    <property type="match status" value="1"/>
</dbReference>
<keyword evidence="1" id="KW-0805">Transcription regulation</keyword>
<dbReference type="InterPro" id="IPR000595">
    <property type="entry name" value="cNMP-bd_dom"/>
</dbReference>
<dbReference type="Gene3D" id="1.10.10.10">
    <property type="entry name" value="Winged helix-like DNA-binding domain superfamily/Winged helix DNA-binding domain"/>
    <property type="match status" value="1"/>
</dbReference>
<sequence length="250" mass="28243">MTQSPEHPLAPLIQKLEYSGPLSSDDRNAILALPYTLKSFEPHSYIVRHGDRPAYSCLLRSGFAFRHKVVADGGRQICSIHMKGDIVDLQNCLLGYADHNVQVLTHAEVALIPCKAVREITVERPAVGLAMWSDTLVDGSIFREWVTNVGRRQARRRLAHLLCEFSLRLEAAGLGARDHYVLPMTQEQLADCTGLTPVHVNRTLRQMDLDGLLERTNRAVTVNDWKRLAEVGDFRTDYLHLREDQLQIAQ</sequence>
<keyword evidence="3" id="KW-0804">Transcription</keyword>
<feature type="domain" description="HTH crp-type" evidence="4">
    <location>
        <begin position="152"/>
        <end position="226"/>
    </location>
</feature>
<gene>
    <name evidence="5" type="ORF">FMM02_08175</name>
</gene>
<dbReference type="InterPro" id="IPR014710">
    <property type="entry name" value="RmlC-like_jellyroll"/>
</dbReference>
<dbReference type="SUPFAM" id="SSF51206">
    <property type="entry name" value="cAMP-binding domain-like"/>
    <property type="match status" value="1"/>
</dbReference>
<protein>
    <submittedName>
        <fullName evidence="5">Crp/Fnr family transcriptional regulator</fullName>
    </submittedName>
</protein>
<dbReference type="CDD" id="cd00038">
    <property type="entry name" value="CAP_ED"/>
    <property type="match status" value="1"/>
</dbReference>
<dbReference type="InterPro" id="IPR018490">
    <property type="entry name" value="cNMP-bd_dom_sf"/>
</dbReference>
<evidence type="ECO:0000313" key="5">
    <source>
        <dbReference type="EMBL" id="QDP19933.1"/>
    </source>
</evidence>
<dbReference type="Proteomes" id="UP000321857">
    <property type="component" value="Chromosome"/>
</dbReference>
<dbReference type="RefSeq" id="WP_147494382.1">
    <property type="nucleotide sequence ID" value="NZ_CP041659.1"/>
</dbReference>
<dbReference type="OrthoDB" id="6155297at2"/>
<evidence type="ECO:0000256" key="1">
    <source>
        <dbReference type="ARBA" id="ARBA00023015"/>
    </source>
</evidence>
<dbReference type="SMART" id="SM00419">
    <property type="entry name" value="HTH_CRP"/>
    <property type="match status" value="1"/>
</dbReference>
<keyword evidence="2" id="KW-0238">DNA-binding</keyword>
<name>A0A516ISQ7_9SPHN</name>
<evidence type="ECO:0000256" key="2">
    <source>
        <dbReference type="ARBA" id="ARBA00023125"/>
    </source>
</evidence>
<dbReference type="AlphaFoldDB" id="A0A516ISQ7"/>
<keyword evidence="6" id="KW-1185">Reference proteome</keyword>
<dbReference type="GO" id="GO:0006355">
    <property type="term" value="P:regulation of DNA-templated transcription"/>
    <property type="evidence" value="ECO:0007669"/>
    <property type="project" value="InterPro"/>
</dbReference>
<dbReference type="Pfam" id="PF00027">
    <property type="entry name" value="cNMP_binding"/>
    <property type="match status" value="1"/>
</dbReference>
<accession>A0A516ISQ7</accession>
<reference evidence="5 6" key="1">
    <citation type="submission" date="2019-07" db="EMBL/GenBank/DDBJ databases">
        <title>Sphingomonas AE3 Genome sequencing and assembly.</title>
        <authorList>
            <person name="Kim H."/>
        </authorList>
    </citation>
    <scope>NUCLEOTIDE SEQUENCE [LARGE SCALE GENOMIC DNA]</scope>
    <source>
        <strain evidence="5 6">AE3</strain>
    </source>
</reference>
<organism evidence="5 6">
    <name type="scientific">Sphingomonas xanthus</name>
    <dbReference type="NCBI Taxonomy" id="2594473"/>
    <lineage>
        <taxon>Bacteria</taxon>
        <taxon>Pseudomonadati</taxon>
        <taxon>Pseudomonadota</taxon>
        <taxon>Alphaproteobacteria</taxon>
        <taxon>Sphingomonadales</taxon>
        <taxon>Sphingomonadaceae</taxon>
        <taxon>Sphingomonas</taxon>
    </lineage>
</organism>
<dbReference type="InterPro" id="IPR036390">
    <property type="entry name" value="WH_DNA-bd_sf"/>
</dbReference>
<proteinExistence type="predicted"/>
<evidence type="ECO:0000259" key="4">
    <source>
        <dbReference type="PROSITE" id="PS51063"/>
    </source>
</evidence>
<evidence type="ECO:0000256" key="3">
    <source>
        <dbReference type="ARBA" id="ARBA00023163"/>
    </source>
</evidence>
<dbReference type="PROSITE" id="PS51063">
    <property type="entry name" value="HTH_CRP_2"/>
    <property type="match status" value="1"/>
</dbReference>
<dbReference type="Gene3D" id="2.60.120.10">
    <property type="entry name" value="Jelly Rolls"/>
    <property type="match status" value="1"/>
</dbReference>
<dbReference type="SUPFAM" id="SSF46785">
    <property type="entry name" value="Winged helix' DNA-binding domain"/>
    <property type="match status" value="1"/>
</dbReference>